<sequence length="224" mass="25950">MFCDEEKRKELLKAICEVVKKTLEDPTRPLSADLSEAEPVPQAKEEVMEEEEEEEEEGEEEEEQGEEEEKVEEQEEGEENEEEGEEENEEEEEEGENEEEAEAEAEENPMEEEEAEPEPEMTYGEVWKSQAWTVFWKRLIAALDNSESSDLLEKEIITPLKSSFLPLLERYPESLFLARKLLKTKNASQQMKQVLKPNQSALSKLFASGDYKGYDDVMQMLKAK</sequence>
<feature type="region of interest" description="Disordered" evidence="1">
    <location>
        <begin position="21"/>
        <end position="121"/>
    </location>
</feature>
<feature type="compositionally biased region" description="Acidic residues" evidence="1">
    <location>
        <begin position="47"/>
        <end position="119"/>
    </location>
</feature>
<keyword evidence="3" id="KW-1185">Reference proteome</keyword>
<evidence type="ECO:0000256" key="1">
    <source>
        <dbReference type="SAM" id="MobiDB-lite"/>
    </source>
</evidence>
<dbReference type="InParanoid" id="D8M8D6"/>
<evidence type="ECO:0000313" key="2">
    <source>
        <dbReference type="EMBL" id="CBK24325.2"/>
    </source>
</evidence>
<dbReference type="Proteomes" id="UP000008312">
    <property type="component" value="Unassembled WGS sequence"/>
</dbReference>
<name>D8M8D6_BLAHO</name>
<proteinExistence type="predicted"/>
<dbReference type="GeneID" id="24921121"/>
<dbReference type="AlphaFoldDB" id="D8M8D6"/>
<organism evidence="2">
    <name type="scientific">Blastocystis hominis</name>
    <dbReference type="NCBI Taxonomy" id="12968"/>
    <lineage>
        <taxon>Eukaryota</taxon>
        <taxon>Sar</taxon>
        <taxon>Stramenopiles</taxon>
        <taxon>Bigyra</taxon>
        <taxon>Opalozoa</taxon>
        <taxon>Opalinata</taxon>
        <taxon>Blastocystidae</taxon>
        <taxon>Blastocystis</taxon>
    </lineage>
</organism>
<gene>
    <name evidence="2" type="ORF">GSBLH_T00004076001</name>
</gene>
<dbReference type="EMBL" id="FN668683">
    <property type="protein sequence ID" value="CBK24325.2"/>
    <property type="molecule type" value="Genomic_DNA"/>
</dbReference>
<protein>
    <submittedName>
        <fullName evidence="2">Uncharacterized protein</fullName>
    </submittedName>
</protein>
<accession>D8M8D6</accession>
<dbReference type="RefSeq" id="XP_012898373.1">
    <property type="nucleotide sequence ID" value="XM_013042919.1"/>
</dbReference>
<reference evidence="2" key="1">
    <citation type="submission" date="2010-02" db="EMBL/GenBank/DDBJ databases">
        <title>Sequencing and annotation of the Blastocystis hominis genome.</title>
        <authorList>
            <person name="Wincker P."/>
        </authorList>
    </citation>
    <scope>NUCLEOTIDE SEQUENCE</scope>
    <source>
        <strain evidence="2">Singapore isolate B</strain>
    </source>
</reference>
<evidence type="ECO:0000313" key="3">
    <source>
        <dbReference type="Proteomes" id="UP000008312"/>
    </source>
</evidence>